<accession>A0A6L5JUZ7</accession>
<dbReference type="GO" id="GO:0005886">
    <property type="term" value="C:plasma membrane"/>
    <property type="evidence" value="ECO:0007669"/>
    <property type="project" value="InterPro"/>
</dbReference>
<protein>
    <submittedName>
        <fullName evidence="7">DUF1049 domain-containing protein</fullName>
    </submittedName>
</protein>
<evidence type="ECO:0000256" key="3">
    <source>
        <dbReference type="ARBA" id="ARBA00022989"/>
    </source>
</evidence>
<dbReference type="Proteomes" id="UP000480275">
    <property type="component" value="Unassembled WGS sequence"/>
</dbReference>
<evidence type="ECO:0000256" key="5">
    <source>
        <dbReference type="SAM" id="Phobius"/>
    </source>
</evidence>
<keyword evidence="4 5" id="KW-0472">Membrane</keyword>
<feature type="transmembrane region" description="Helical" evidence="5">
    <location>
        <begin position="42"/>
        <end position="65"/>
    </location>
</feature>
<dbReference type="AlphaFoldDB" id="A0A6L5JUZ7"/>
<sequence>MRALLWATRFGIFLFLLGFALKNTDPVRINFFFATQWQAPMIIVVLAFFVAGAVLGILSLLGVVYRMRRELGSLRRAAALVAAAPADLSNSPAQK</sequence>
<keyword evidence="1" id="KW-1003">Cell membrane</keyword>
<name>A0A6L5JUZ7_RHOTE</name>
<evidence type="ECO:0000259" key="6">
    <source>
        <dbReference type="Pfam" id="PF06305"/>
    </source>
</evidence>
<dbReference type="EMBL" id="WIXJ01000001">
    <property type="protein sequence ID" value="MQY50370.1"/>
    <property type="molecule type" value="Genomic_DNA"/>
</dbReference>
<keyword evidence="2 5" id="KW-0812">Transmembrane</keyword>
<gene>
    <name evidence="7" type="ORF">GHK24_01045</name>
</gene>
<evidence type="ECO:0000256" key="2">
    <source>
        <dbReference type="ARBA" id="ARBA00022692"/>
    </source>
</evidence>
<evidence type="ECO:0000256" key="4">
    <source>
        <dbReference type="ARBA" id="ARBA00023136"/>
    </source>
</evidence>
<evidence type="ECO:0000256" key="1">
    <source>
        <dbReference type="ARBA" id="ARBA00022475"/>
    </source>
</evidence>
<proteinExistence type="predicted"/>
<evidence type="ECO:0000313" key="8">
    <source>
        <dbReference type="Proteomes" id="UP000480275"/>
    </source>
</evidence>
<dbReference type="InterPro" id="IPR010445">
    <property type="entry name" value="LapA_dom"/>
</dbReference>
<organism evidence="7 8">
    <name type="scientific">Rhodocyclus tenuis</name>
    <name type="common">Rhodospirillum tenue</name>
    <dbReference type="NCBI Taxonomy" id="1066"/>
    <lineage>
        <taxon>Bacteria</taxon>
        <taxon>Pseudomonadati</taxon>
        <taxon>Pseudomonadota</taxon>
        <taxon>Betaproteobacteria</taxon>
        <taxon>Rhodocyclales</taxon>
        <taxon>Rhodocyclaceae</taxon>
        <taxon>Rhodocyclus</taxon>
    </lineage>
</organism>
<dbReference type="Pfam" id="PF06305">
    <property type="entry name" value="LapA_dom"/>
    <property type="match status" value="1"/>
</dbReference>
<feature type="domain" description="Lipopolysaccharide assembly protein A" evidence="6">
    <location>
        <begin position="22"/>
        <end position="78"/>
    </location>
</feature>
<keyword evidence="3 5" id="KW-1133">Transmembrane helix</keyword>
<evidence type="ECO:0000313" key="7">
    <source>
        <dbReference type="EMBL" id="MQY50370.1"/>
    </source>
</evidence>
<comment type="caution">
    <text evidence="7">The sequence shown here is derived from an EMBL/GenBank/DDBJ whole genome shotgun (WGS) entry which is preliminary data.</text>
</comment>
<reference evidence="7 8" key="1">
    <citation type="submission" date="2019-10" db="EMBL/GenBank/DDBJ databases">
        <title>Whole-genome sequence of the purple nonsulfur photosynthetic bacterium Rhodocyclus tenuis.</title>
        <authorList>
            <person name="Kyndt J.A."/>
            <person name="Meyer T.E."/>
        </authorList>
    </citation>
    <scope>NUCLEOTIDE SEQUENCE [LARGE SCALE GENOMIC DNA]</scope>
    <source>
        <strain evidence="7 8">DSM 110</strain>
    </source>
</reference>